<evidence type="ECO:0000313" key="3">
    <source>
        <dbReference type="EMBL" id="KAK2610289.1"/>
    </source>
</evidence>
<dbReference type="SUPFAM" id="SSF53474">
    <property type="entry name" value="alpha/beta-Hydrolases"/>
    <property type="match status" value="1"/>
</dbReference>
<dbReference type="PANTHER" id="PTHR43798:SF33">
    <property type="entry name" value="HYDROLASE, PUTATIVE (AFU_ORTHOLOGUE AFUA_2G14860)-RELATED"/>
    <property type="match status" value="1"/>
</dbReference>
<dbReference type="Gene3D" id="3.90.550.10">
    <property type="entry name" value="Spore Coat Polysaccharide Biosynthesis Protein SpsA, Chain A"/>
    <property type="match status" value="1"/>
</dbReference>
<feature type="domain" description="AB hydrolase-1" evidence="2">
    <location>
        <begin position="46"/>
        <end position="140"/>
    </location>
</feature>
<gene>
    <name evidence="3" type="ORF">N8I77_003736</name>
</gene>
<evidence type="ECO:0000256" key="1">
    <source>
        <dbReference type="SAM" id="Phobius"/>
    </source>
</evidence>
<keyword evidence="1" id="KW-1133">Transmembrane helix</keyword>
<dbReference type="PANTHER" id="PTHR43798">
    <property type="entry name" value="MONOACYLGLYCEROL LIPASE"/>
    <property type="match status" value="1"/>
</dbReference>
<dbReference type="Gene3D" id="3.40.50.1820">
    <property type="entry name" value="alpha/beta hydrolase"/>
    <property type="match status" value="1"/>
</dbReference>
<dbReference type="GO" id="GO:0047372">
    <property type="term" value="F:monoacylglycerol lipase activity"/>
    <property type="evidence" value="ECO:0007669"/>
    <property type="project" value="TreeGrafter"/>
</dbReference>
<dbReference type="InterPro" id="IPR029058">
    <property type="entry name" value="AB_hydrolase_fold"/>
</dbReference>
<feature type="transmembrane region" description="Helical" evidence="1">
    <location>
        <begin position="335"/>
        <end position="354"/>
    </location>
</feature>
<comment type="caution">
    <text evidence="3">The sequence shown here is derived from an EMBL/GenBank/DDBJ whole genome shotgun (WGS) entry which is preliminary data.</text>
</comment>
<proteinExistence type="predicted"/>
<dbReference type="Pfam" id="PF00561">
    <property type="entry name" value="Abhydrolase_1"/>
    <property type="match status" value="1"/>
</dbReference>
<dbReference type="GO" id="GO:0016020">
    <property type="term" value="C:membrane"/>
    <property type="evidence" value="ECO:0007669"/>
    <property type="project" value="TreeGrafter"/>
</dbReference>
<keyword evidence="1" id="KW-0812">Transmembrane</keyword>
<evidence type="ECO:0000313" key="4">
    <source>
        <dbReference type="Proteomes" id="UP001265746"/>
    </source>
</evidence>
<dbReference type="EMBL" id="JAUJFL010000002">
    <property type="protein sequence ID" value="KAK2610289.1"/>
    <property type="molecule type" value="Genomic_DNA"/>
</dbReference>
<sequence length="660" mass="74053">MAATLTVRVPHLGGIEAGYAISGSGTKSALDPYKPTCVLINALHTTVAFWRPQFECEELASVTNLLAIEPLGHGATVCSTEHFTYWDTAIMALQVMDKLGVGKAFAMGTSQGGFIIARMALLAPDRIQGIIPIGTSMDCESEDTRRKGSWDAHAVCSPYLDRWSKPTPDFIIDEDWCRNVPALAFGEGSTPELLQFWFDTWRKLYSGDEGRKKARMAVLCLLERDGLLSKLSDVKCPVHWLHGSEDVIWPDTLAHEQIKLFTASPSTKVTVSVGGSHFLSITRADEIRGKSWTFAAVALLTILFYHNLLRIYYVSKINDLRNNIHRLSKKQAIDAGFAYVFYATSVSYACSALVNIHQLQARSSTVPIHVLASEKVPQVYIDAFVAAGVTVHVEKTPELRLQLGHYYQDCLLKLVVFKMHKLDHSLNRVLLVDSDQLILRHFDNLFSDIPQVDLAAPRAYWLSPEEAVFSSAFMLINLSDRLWDKVNNTLPTDEDSVQAEPKWDMDILNDELGSTAMILNGEYVTLNSHWEAWDLPNWFHPEDTQHARHDHSILSRPKMANKLGLPIETGSGPLDDDQVPLASMKAEMAFSEESDIYKQLVELYDYTSIIHFTALGKPWMYSAQDVTQLRERAHPGLAHQFGVWRDIAEQMCPEGYLVSQ</sequence>
<dbReference type="InterPro" id="IPR050266">
    <property type="entry name" value="AB_hydrolase_sf"/>
</dbReference>
<dbReference type="InterPro" id="IPR000073">
    <property type="entry name" value="AB_hydrolase_1"/>
</dbReference>
<accession>A0AAD9SL11</accession>
<dbReference type="GO" id="GO:0046464">
    <property type="term" value="P:acylglycerol catabolic process"/>
    <property type="evidence" value="ECO:0007669"/>
    <property type="project" value="TreeGrafter"/>
</dbReference>
<reference evidence="3" key="1">
    <citation type="submission" date="2023-06" db="EMBL/GenBank/DDBJ databases">
        <authorList>
            <person name="Noh H."/>
        </authorList>
    </citation>
    <scope>NUCLEOTIDE SEQUENCE</scope>
    <source>
        <strain evidence="3">DUCC20226</strain>
    </source>
</reference>
<keyword evidence="4" id="KW-1185">Reference proteome</keyword>
<name>A0AAD9SL11_PHOAM</name>
<dbReference type="SUPFAM" id="SSF53448">
    <property type="entry name" value="Nucleotide-diphospho-sugar transferases"/>
    <property type="match status" value="1"/>
</dbReference>
<keyword evidence="1" id="KW-0472">Membrane</keyword>
<evidence type="ECO:0000259" key="2">
    <source>
        <dbReference type="Pfam" id="PF00561"/>
    </source>
</evidence>
<organism evidence="3 4">
    <name type="scientific">Phomopsis amygdali</name>
    <name type="common">Fusicoccum amygdali</name>
    <dbReference type="NCBI Taxonomy" id="1214568"/>
    <lineage>
        <taxon>Eukaryota</taxon>
        <taxon>Fungi</taxon>
        <taxon>Dikarya</taxon>
        <taxon>Ascomycota</taxon>
        <taxon>Pezizomycotina</taxon>
        <taxon>Sordariomycetes</taxon>
        <taxon>Sordariomycetidae</taxon>
        <taxon>Diaporthales</taxon>
        <taxon>Diaporthaceae</taxon>
        <taxon>Diaporthe</taxon>
    </lineage>
</organism>
<protein>
    <recommendedName>
        <fullName evidence="2">AB hydrolase-1 domain-containing protein</fullName>
    </recommendedName>
</protein>
<feature type="transmembrane region" description="Helical" evidence="1">
    <location>
        <begin position="292"/>
        <end position="314"/>
    </location>
</feature>
<dbReference type="Proteomes" id="UP001265746">
    <property type="component" value="Unassembled WGS sequence"/>
</dbReference>
<dbReference type="InterPro" id="IPR029044">
    <property type="entry name" value="Nucleotide-diphossugar_trans"/>
</dbReference>
<dbReference type="AlphaFoldDB" id="A0AAD9SL11"/>